<evidence type="ECO:0000256" key="1">
    <source>
        <dbReference type="PROSITE-ProRule" id="PRU00473"/>
    </source>
</evidence>
<gene>
    <name evidence="5" type="ORF">SOCEGT47_030500</name>
</gene>
<dbReference type="PROSITE" id="PS51123">
    <property type="entry name" value="OMPA_2"/>
    <property type="match status" value="1"/>
</dbReference>
<keyword evidence="3" id="KW-0812">Transmembrane</keyword>
<organism evidence="5 6">
    <name type="scientific">Sorangium cellulosum</name>
    <name type="common">Polyangium cellulosum</name>
    <dbReference type="NCBI Taxonomy" id="56"/>
    <lineage>
        <taxon>Bacteria</taxon>
        <taxon>Pseudomonadati</taxon>
        <taxon>Myxococcota</taxon>
        <taxon>Polyangia</taxon>
        <taxon>Polyangiales</taxon>
        <taxon>Polyangiaceae</taxon>
        <taxon>Sorangium</taxon>
    </lineage>
</organism>
<feature type="domain" description="OmpA-like" evidence="4">
    <location>
        <begin position="135"/>
        <end position="266"/>
    </location>
</feature>
<name>A0A4P2Q025_SORCE</name>
<dbReference type="AlphaFoldDB" id="A0A4P2Q025"/>
<accession>A0A4P2Q025</accession>
<protein>
    <recommendedName>
        <fullName evidence="4">OmpA-like domain-containing protein</fullName>
    </recommendedName>
</protein>
<reference evidence="5 6" key="1">
    <citation type="submission" date="2015-09" db="EMBL/GenBank/DDBJ databases">
        <title>Sorangium comparison.</title>
        <authorList>
            <person name="Zaburannyi N."/>
            <person name="Bunk B."/>
            <person name="Overmann J."/>
            <person name="Mueller R."/>
        </authorList>
    </citation>
    <scope>NUCLEOTIDE SEQUENCE [LARGE SCALE GENOMIC DNA]</scope>
    <source>
        <strain evidence="5 6">So ceGT47</strain>
    </source>
</reference>
<evidence type="ECO:0000256" key="3">
    <source>
        <dbReference type="SAM" id="Phobius"/>
    </source>
</evidence>
<evidence type="ECO:0000256" key="2">
    <source>
        <dbReference type="SAM" id="Coils"/>
    </source>
</evidence>
<dbReference type="EMBL" id="CP012670">
    <property type="protein sequence ID" value="AUX22547.1"/>
    <property type="molecule type" value="Genomic_DNA"/>
</dbReference>
<evidence type="ECO:0000313" key="5">
    <source>
        <dbReference type="EMBL" id="AUX22547.1"/>
    </source>
</evidence>
<dbReference type="Pfam" id="PF00691">
    <property type="entry name" value="OmpA"/>
    <property type="match status" value="1"/>
</dbReference>
<feature type="transmembrane region" description="Helical" evidence="3">
    <location>
        <begin position="26"/>
        <end position="47"/>
    </location>
</feature>
<dbReference type="InterPro" id="IPR006665">
    <property type="entry name" value="OmpA-like"/>
</dbReference>
<evidence type="ECO:0000313" key="6">
    <source>
        <dbReference type="Proteomes" id="UP000295781"/>
    </source>
</evidence>
<keyword evidence="1 3" id="KW-0472">Membrane</keyword>
<dbReference type="Proteomes" id="UP000295781">
    <property type="component" value="Chromosome"/>
</dbReference>
<dbReference type="SUPFAM" id="SSF103088">
    <property type="entry name" value="OmpA-like"/>
    <property type="match status" value="1"/>
</dbReference>
<feature type="coiled-coil region" evidence="2">
    <location>
        <begin position="81"/>
        <end position="108"/>
    </location>
</feature>
<dbReference type="RefSeq" id="WP_242516223.1">
    <property type="nucleotide sequence ID" value="NZ_CP012670.1"/>
</dbReference>
<dbReference type="InterPro" id="IPR036737">
    <property type="entry name" value="OmpA-like_sf"/>
</dbReference>
<dbReference type="Gene3D" id="3.30.1330.60">
    <property type="entry name" value="OmpA-like domain"/>
    <property type="match status" value="1"/>
</dbReference>
<keyword evidence="3" id="KW-1133">Transmembrane helix</keyword>
<proteinExistence type="predicted"/>
<evidence type="ECO:0000259" key="4">
    <source>
        <dbReference type="PROSITE" id="PS51123"/>
    </source>
</evidence>
<keyword evidence="2" id="KW-0175">Coiled coil</keyword>
<dbReference type="GO" id="GO:0016020">
    <property type="term" value="C:membrane"/>
    <property type="evidence" value="ECO:0007669"/>
    <property type="project" value="UniProtKB-UniRule"/>
</dbReference>
<sequence length="266" mass="27649">MLALMGENDEAAAARQRARSPGASGWARALLALVLVASATFVGAYYVPLRRAHVLLTEEHQRSSQKGRELEQTLGEVRGELQAKTAVVEKIEAERRQAEAAQKSGRERVEEIQLVLSTTLERHIKKGVVAVSVERGRALVALAASAVFAPQTLDVSPQGRQLLCQAASALATGSEAPIQVGAVSDPAQVAPPALQQAHPTPWALSAARAASVAQFLEEKCAIAGARLSAVGHAAHDPAAAALAGSKLPPGRVELAMALPGASPAKD</sequence>